<reference evidence="1 2" key="1">
    <citation type="submission" date="2018-09" db="EMBL/GenBank/DDBJ databases">
        <title>Profundibacter amoris BAR1 gen. nov., sp. nov., a new member of the Roseobacter clade isolated at Lokis Castle Vent Field on the Arctic Mid-Oceanic Ridge.</title>
        <authorList>
            <person name="Le Moine Bauer S."/>
            <person name="Sjoeberg A.G."/>
            <person name="L'Haridon S."/>
            <person name="Stokke R."/>
            <person name="Roalkvam I."/>
            <person name="Steen I.H."/>
            <person name="Dahle H."/>
        </authorList>
    </citation>
    <scope>NUCLEOTIDE SEQUENCE [LARGE SCALE GENOMIC DNA]</scope>
    <source>
        <strain evidence="1 2">BAR1</strain>
    </source>
</reference>
<sequence>MAPQKFTGGGMSKPNPRALRSKAIHIRCSDAELAEWRRKAGPYSLSEYLRRQLDNAPATKRRSVPEVDSRLLASVARAGNNLNQIARAMNADRRQRHRITAIAVLTELVVIDRTLRGLLKDHIR</sequence>
<proteinExistence type="predicted"/>
<accession>A0A347UGT9</accession>
<organism evidence="1 2">
    <name type="scientific">Profundibacter amoris</name>
    <dbReference type="NCBI Taxonomy" id="2171755"/>
    <lineage>
        <taxon>Bacteria</taxon>
        <taxon>Pseudomonadati</taxon>
        <taxon>Pseudomonadota</taxon>
        <taxon>Alphaproteobacteria</taxon>
        <taxon>Rhodobacterales</taxon>
        <taxon>Paracoccaceae</taxon>
        <taxon>Profundibacter</taxon>
    </lineage>
</organism>
<dbReference type="AlphaFoldDB" id="A0A347UGT9"/>
<dbReference type="Pfam" id="PF21983">
    <property type="entry name" value="NikA-like"/>
    <property type="match status" value="1"/>
</dbReference>
<evidence type="ECO:0000313" key="1">
    <source>
        <dbReference type="EMBL" id="AXX98067.1"/>
    </source>
</evidence>
<name>A0A347UGT9_9RHOB</name>
<dbReference type="EMBL" id="CP032125">
    <property type="protein sequence ID" value="AXX98067.1"/>
    <property type="molecule type" value="Genomic_DNA"/>
</dbReference>
<protein>
    <submittedName>
        <fullName evidence="1">Plasmid mobilization relaxosome protein MobC</fullName>
    </submittedName>
</protein>
<dbReference type="Proteomes" id="UP000261704">
    <property type="component" value="Chromosome"/>
</dbReference>
<gene>
    <name evidence="1" type="primary">mobC</name>
    <name evidence="1" type="ORF">BAR1_09060</name>
</gene>
<evidence type="ECO:0000313" key="2">
    <source>
        <dbReference type="Proteomes" id="UP000261704"/>
    </source>
</evidence>
<dbReference type="KEGG" id="pamo:BAR1_09060"/>
<keyword evidence="2" id="KW-1185">Reference proteome</keyword>
<dbReference type="OrthoDB" id="2004071at2"/>
<dbReference type="InterPro" id="IPR053842">
    <property type="entry name" value="NikA-like"/>
</dbReference>